<dbReference type="PANTHER" id="PTHR43114">
    <property type="entry name" value="ADENINE DEAMINASE"/>
    <property type="match status" value="1"/>
</dbReference>
<evidence type="ECO:0000256" key="1">
    <source>
        <dbReference type="ARBA" id="ARBA00001947"/>
    </source>
</evidence>
<dbReference type="Proteomes" id="UP000183413">
    <property type="component" value="Unassembled WGS sequence"/>
</dbReference>
<dbReference type="GO" id="GO:0046872">
    <property type="term" value="F:metal ion binding"/>
    <property type="evidence" value="ECO:0007669"/>
    <property type="project" value="UniProtKB-KW"/>
</dbReference>
<evidence type="ECO:0000256" key="3">
    <source>
        <dbReference type="ARBA" id="ARBA00022723"/>
    </source>
</evidence>
<dbReference type="GO" id="GO:0016814">
    <property type="term" value="F:hydrolase activity, acting on carbon-nitrogen (but not peptide) bonds, in cyclic amidines"/>
    <property type="evidence" value="ECO:0007669"/>
    <property type="project" value="UniProtKB-ARBA"/>
</dbReference>
<evidence type="ECO:0000256" key="5">
    <source>
        <dbReference type="ARBA" id="ARBA00022833"/>
    </source>
</evidence>
<dbReference type="InterPro" id="IPR006330">
    <property type="entry name" value="Ado/ade_deaminase"/>
</dbReference>
<gene>
    <name evidence="7" type="ORF">SAMN04489713_104195</name>
</gene>
<dbReference type="InterPro" id="IPR001365">
    <property type="entry name" value="A_deaminase_dom"/>
</dbReference>
<accession>A0A1I5ENV9</accession>
<dbReference type="NCBIfam" id="TIGR01430">
    <property type="entry name" value="aden_deam"/>
    <property type="match status" value="1"/>
</dbReference>
<evidence type="ECO:0000256" key="2">
    <source>
        <dbReference type="ARBA" id="ARBA00006676"/>
    </source>
</evidence>
<dbReference type="STRING" id="1993.SAMN04489713_104195"/>
<dbReference type="Gene3D" id="3.20.20.140">
    <property type="entry name" value="Metal-dependent hydrolases"/>
    <property type="match status" value="1"/>
</dbReference>
<keyword evidence="4" id="KW-0378">Hydrolase</keyword>
<dbReference type="AlphaFoldDB" id="A0A1I5ENV9"/>
<dbReference type="GO" id="GO:0019239">
    <property type="term" value="F:deaminase activity"/>
    <property type="evidence" value="ECO:0007669"/>
    <property type="project" value="InterPro"/>
</dbReference>
<keyword evidence="5" id="KW-0862">Zinc</keyword>
<keyword evidence="8" id="KW-1185">Reference proteome</keyword>
<proteinExistence type="inferred from homology"/>
<evidence type="ECO:0000313" key="8">
    <source>
        <dbReference type="Proteomes" id="UP000183413"/>
    </source>
</evidence>
<dbReference type="InterPro" id="IPR032466">
    <property type="entry name" value="Metal_Hydrolase"/>
</dbReference>
<keyword evidence="3" id="KW-0479">Metal-binding</keyword>
<comment type="similarity">
    <text evidence="2">Belongs to the metallo-dependent hydrolases superfamily. Adenosine and AMP deaminases family.</text>
</comment>
<reference evidence="7 8" key="1">
    <citation type="submission" date="2016-10" db="EMBL/GenBank/DDBJ databases">
        <authorList>
            <person name="de Groot N.N."/>
        </authorList>
    </citation>
    <scope>NUCLEOTIDE SEQUENCE [LARGE SCALE GENOMIC DNA]</scope>
    <source>
        <strain evidence="7 8">DSM 43067</strain>
    </source>
</reference>
<feature type="domain" description="Adenosine deaminase" evidence="6">
    <location>
        <begin position="33"/>
        <end position="345"/>
    </location>
</feature>
<dbReference type="SUPFAM" id="SSF51556">
    <property type="entry name" value="Metallo-dependent hydrolases"/>
    <property type="match status" value="1"/>
</dbReference>
<protein>
    <submittedName>
        <fullName evidence="7">Adenosine deaminase</fullName>
    </submittedName>
</protein>
<sequence>MVAVGRLVDANIGWPTRSAGPYRTAVRDLLTLPKAHLHVHLESTVRWSTLREIGRANQVQVPDEAGAFGDFASFFAQNDLVRACLRRPADFRRIAYEFCEDEAAEGTRYAEVSFTAAAHGERLGDLDMPLTAVLEGLEAGQEAFGIECRLILDHSRRRSVERAWRTVDLARRHDRVVAVGLAGDEAHPADPFTEVFAAARDSGLHVVHHAGEGEGPASIRQALGPGRTERLGHGIRVLDDPDLVAEVRERRIPLEVCPSSNVALGFAPTLEAHPLPRLREAGLIVTLNTDIPALIGTPLTAEYTRVRDAFNYDDAILADLAHAAADASFAPSSTKTRLHTEIDAWLATSA</sequence>
<evidence type="ECO:0000259" key="6">
    <source>
        <dbReference type="Pfam" id="PF00962"/>
    </source>
</evidence>
<name>A0A1I5ENV9_9ACTN</name>
<dbReference type="eggNOG" id="COG1816">
    <property type="taxonomic scope" value="Bacteria"/>
</dbReference>
<dbReference type="EMBL" id="FOVH01000004">
    <property type="protein sequence ID" value="SFO12751.1"/>
    <property type="molecule type" value="Genomic_DNA"/>
</dbReference>
<organism evidence="7 8">
    <name type="scientific">Actinomadura madurae</name>
    <dbReference type="NCBI Taxonomy" id="1993"/>
    <lineage>
        <taxon>Bacteria</taxon>
        <taxon>Bacillati</taxon>
        <taxon>Actinomycetota</taxon>
        <taxon>Actinomycetes</taxon>
        <taxon>Streptosporangiales</taxon>
        <taxon>Thermomonosporaceae</taxon>
        <taxon>Actinomadura</taxon>
    </lineage>
</organism>
<dbReference type="InParanoid" id="A0A1I5ENV9"/>
<comment type="cofactor">
    <cofactor evidence="1">
        <name>Zn(2+)</name>
        <dbReference type="ChEBI" id="CHEBI:29105"/>
    </cofactor>
</comment>
<dbReference type="PANTHER" id="PTHR43114:SF6">
    <property type="entry name" value="ADENINE DEAMINASE"/>
    <property type="match status" value="1"/>
</dbReference>
<evidence type="ECO:0000313" key="7">
    <source>
        <dbReference type="EMBL" id="SFO12751.1"/>
    </source>
</evidence>
<dbReference type="Pfam" id="PF00962">
    <property type="entry name" value="A_deaminase"/>
    <property type="match status" value="1"/>
</dbReference>
<evidence type="ECO:0000256" key="4">
    <source>
        <dbReference type="ARBA" id="ARBA00022801"/>
    </source>
</evidence>